<dbReference type="HOGENOM" id="CLU_041563_0_0_1"/>
<organism evidence="2 3">
    <name type="scientific">Arthroderma otae (strain ATCC MYA-4605 / CBS 113480)</name>
    <name type="common">Microsporum canis</name>
    <dbReference type="NCBI Taxonomy" id="554155"/>
    <lineage>
        <taxon>Eukaryota</taxon>
        <taxon>Fungi</taxon>
        <taxon>Dikarya</taxon>
        <taxon>Ascomycota</taxon>
        <taxon>Pezizomycotina</taxon>
        <taxon>Eurotiomycetes</taxon>
        <taxon>Eurotiomycetidae</taxon>
        <taxon>Onygenales</taxon>
        <taxon>Arthrodermataceae</taxon>
        <taxon>Microsporum</taxon>
    </lineage>
</organism>
<name>C5FWY1_ARTOC</name>
<dbReference type="RefSeq" id="XP_002843857.1">
    <property type="nucleotide sequence ID" value="XM_002843811.1"/>
</dbReference>
<dbReference type="OMA" id="ATDIWSW"/>
<evidence type="ECO:0000313" key="3">
    <source>
        <dbReference type="Proteomes" id="UP000002035"/>
    </source>
</evidence>
<dbReference type="eggNOG" id="ENOG502SUB0">
    <property type="taxonomic scope" value="Eukaryota"/>
</dbReference>
<dbReference type="VEuPathDB" id="FungiDB:MCYG_07640"/>
<dbReference type="GO" id="GO:0004672">
    <property type="term" value="F:protein kinase activity"/>
    <property type="evidence" value="ECO:0007669"/>
    <property type="project" value="InterPro"/>
</dbReference>
<proteinExistence type="predicted"/>
<dbReference type="STRING" id="554155.C5FWY1"/>
<dbReference type="Proteomes" id="UP000002035">
    <property type="component" value="Unassembled WGS sequence"/>
</dbReference>
<evidence type="ECO:0000313" key="2">
    <source>
        <dbReference type="EMBL" id="EEQ34821.1"/>
    </source>
</evidence>
<sequence>MSRSLRVLFQGMKLIGKRGETYTLHHPLIQRRGKRCHIWSASKDSDALDQYVIKQPDDEDGLGWPNFTKELEMQKKFQKSAYIRRMVDLIPAPTDLQASCMMVLEPFEKSLWDARLRRPLILEEIRSVMRSIAIGLGTIHQMNLVHTDLTGDQFNLPLRYLHLLQALANFDKPGMFDSLKVEGTLADKENATRALMVQEFDLQSVDYYTSDPVSRKLLPIKDETRTELDHWVVKLLDYGTPKKDIETVYLALDTIPERRPTAMNLLEYGYI</sequence>
<accession>C5FWY1</accession>
<keyword evidence="3" id="KW-1185">Reference proteome</keyword>
<reference evidence="3" key="1">
    <citation type="journal article" date="2012" name="MBio">
        <title>Comparative genome analysis of Trichophyton rubrum and related dermatophytes reveals candidate genes involved in infection.</title>
        <authorList>
            <person name="Martinez D.A."/>
            <person name="Oliver B.G."/>
            <person name="Graeser Y."/>
            <person name="Goldberg J.M."/>
            <person name="Li W."/>
            <person name="Martinez-Rossi N.M."/>
            <person name="Monod M."/>
            <person name="Shelest E."/>
            <person name="Barton R.C."/>
            <person name="Birch E."/>
            <person name="Brakhage A.A."/>
            <person name="Chen Z."/>
            <person name="Gurr S.J."/>
            <person name="Heiman D."/>
            <person name="Heitman J."/>
            <person name="Kosti I."/>
            <person name="Rossi A."/>
            <person name="Saif S."/>
            <person name="Samalova M."/>
            <person name="Saunders C.W."/>
            <person name="Shea T."/>
            <person name="Summerbell R.C."/>
            <person name="Xu J."/>
            <person name="Young S."/>
            <person name="Zeng Q."/>
            <person name="Birren B.W."/>
            <person name="Cuomo C.A."/>
            <person name="White T.C."/>
        </authorList>
    </citation>
    <scope>NUCLEOTIDE SEQUENCE [LARGE SCALE GENOMIC DNA]</scope>
    <source>
        <strain evidence="3">ATCC MYA-4605 / CBS 113480</strain>
    </source>
</reference>
<dbReference type="OrthoDB" id="4171594at2759"/>
<evidence type="ECO:0000259" key="1">
    <source>
        <dbReference type="PROSITE" id="PS50011"/>
    </source>
</evidence>
<dbReference type="EMBL" id="DS995707">
    <property type="protein sequence ID" value="EEQ34821.1"/>
    <property type="molecule type" value="Genomic_DNA"/>
</dbReference>
<gene>
    <name evidence="2" type="ORF">MCYG_07640</name>
</gene>
<dbReference type="AlphaFoldDB" id="C5FWY1"/>
<dbReference type="GeneID" id="9230826"/>
<feature type="domain" description="Protein kinase" evidence="1">
    <location>
        <begin position="9"/>
        <end position="271"/>
    </location>
</feature>
<protein>
    <recommendedName>
        <fullName evidence="1">Protein kinase domain-containing protein</fullName>
    </recommendedName>
</protein>
<dbReference type="InterPro" id="IPR000719">
    <property type="entry name" value="Prot_kinase_dom"/>
</dbReference>
<dbReference type="Gene3D" id="3.30.200.20">
    <property type="entry name" value="Phosphorylase Kinase, domain 1"/>
    <property type="match status" value="1"/>
</dbReference>
<dbReference type="GO" id="GO:0005524">
    <property type="term" value="F:ATP binding"/>
    <property type="evidence" value="ECO:0007669"/>
    <property type="project" value="InterPro"/>
</dbReference>
<dbReference type="Gene3D" id="1.10.510.10">
    <property type="entry name" value="Transferase(Phosphotransferase) domain 1"/>
    <property type="match status" value="1"/>
</dbReference>
<dbReference type="SUPFAM" id="SSF56112">
    <property type="entry name" value="Protein kinase-like (PK-like)"/>
    <property type="match status" value="1"/>
</dbReference>
<dbReference type="PROSITE" id="PS50011">
    <property type="entry name" value="PROTEIN_KINASE_DOM"/>
    <property type="match status" value="1"/>
</dbReference>
<dbReference type="InterPro" id="IPR011009">
    <property type="entry name" value="Kinase-like_dom_sf"/>
</dbReference>